<evidence type="ECO:0000256" key="1">
    <source>
        <dbReference type="SAM" id="Phobius"/>
    </source>
</evidence>
<dbReference type="EMBL" id="BAAAOA010000009">
    <property type="protein sequence ID" value="GAA1750972.1"/>
    <property type="molecule type" value="Genomic_DNA"/>
</dbReference>
<name>A0ABN2K9P3_9MICC</name>
<sequence length="178" mass="19267">MPLGKTTITDHVSEGPGWMAWVQNRFWLLVPVLVLNLVLVGRLPPPLTPGSAGPDIPSWLAVSETLLRVVVFGAPLLMPLRLRAPGTRTALTVYGFGFAAYVAAWAVVIWAPTSSWSTSAVGFTALAWTPLLFLIGIGKGSTLRSVPGYRPWMYLAAAVLFTAVHTAAMVITWAWYYA</sequence>
<keyword evidence="1" id="KW-0472">Membrane</keyword>
<evidence type="ECO:0000313" key="3">
    <source>
        <dbReference type="Proteomes" id="UP001501204"/>
    </source>
</evidence>
<accession>A0ABN2K9P3</accession>
<feature type="transmembrane region" description="Helical" evidence="1">
    <location>
        <begin position="56"/>
        <end position="78"/>
    </location>
</feature>
<protein>
    <submittedName>
        <fullName evidence="2">Uncharacterized protein</fullName>
    </submittedName>
</protein>
<feature type="transmembrane region" description="Helical" evidence="1">
    <location>
        <begin position="152"/>
        <end position="176"/>
    </location>
</feature>
<dbReference type="Proteomes" id="UP001501204">
    <property type="component" value="Unassembled WGS sequence"/>
</dbReference>
<keyword evidence="3" id="KW-1185">Reference proteome</keyword>
<feature type="transmembrane region" description="Helical" evidence="1">
    <location>
        <begin position="90"/>
        <end position="110"/>
    </location>
</feature>
<evidence type="ECO:0000313" key="2">
    <source>
        <dbReference type="EMBL" id="GAA1750972.1"/>
    </source>
</evidence>
<reference evidence="2 3" key="1">
    <citation type="journal article" date="2019" name="Int. J. Syst. Evol. Microbiol.">
        <title>The Global Catalogue of Microorganisms (GCM) 10K type strain sequencing project: providing services to taxonomists for standard genome sequencing and annotation.</title>
        <authorList>
            <consortium name="The Broad Institute Genomics Platform"/>
            <consortium name="The Broad Institute Genome Sequencing Center for Infectious Disease"/>
            <person name="Wu L."/>
            <person name="Ma J."/>
        </authorList>
    </citation>
    <scope>NUCLEOTIDE SEQUENCE [LARGE SCALE GENOMIC DNA]</scope>
    <source>
        <strain evidence="2 3">JCM 14735</strain>
    </source>
</reference>
<organism evidence="2 3">
    <name type="scientific">Kocuria aegyptia</name>
    <dbReference type="NCBI Taxonomy" id="330943"/>
    <lineage>
        <taxon>Bacteria</taxon>
        <taxon>Bacillati</taxon>
        <taxon>Actinomycetota</taxon>
        <taxon>Actinomycetes</taxon>
        <taxon>Micrococcales</taxon>
        <taxon>Micrococcaceae</taxon>
        <taxon>Kocuria</taxon>
    </lineage>
</organism>
<keyword evidence="1" id="KW-0812">Transmembrane</keyword>
<gene>
    <name evidence="2" type="ORF">GCM10009767_07440</name>
</gene>
<feature type="transmembrane region" description="Helical" evidence="1">
    <location>
        <begin position="26"/>
        <end position="44"/>
    </location>
</feature>
<keyword evidence="1" id="KW-1133">Transmembrane helix</keyword>
<comment type="caution">
    <text evidence="2">The sequence shown here is derived from an EMBL/GenBank/DDBJ whole genome shotgun (WGS) entry which is preliminary data.</text>
</comment>
<feature type="transmembrane region" description="Helical" evidence="1">
    <location>
        <begin position="116"/>
        <end position="140"/>
    </location>
</feature>
<proteinExistence type="predicted"/>